<dbReference type="InterPro" id="IPR028217">
    <property type="entry name" value="Rsa3_C"/>
</dbReference>
<evidence type="ECO:0000256" key="7">
    <source>
        <dbReference type="ARBA" id="ARBA00023274"/>
    </source>
</evidence>
<dbReference type="InterPro" id="IPR051898">
    <property type="entry name" value="Ribosome_Assembly_3"/>
</dbReference>
<evidence type="ECO:0000313" key="10">
    <source>
        <dbReference type="EMBL" id="RDW73849.1"/>
    </source>
</evidence>
<evidence type="ECO:0000256" key="3">
    <source>
        <dbReference type="ARBA" id="ARBA00006256"/>
    </source>
</evidence>
<dbReference type="EMBL" id="PDLN01000010">
    <property type="protein sequence ID" value="RDW73849.1"/>
    <property type="molecule type" value="Genomic_DNA"/>
</dbReference>
<evidence type="ECO:0000256" key="2">
    <source>
        <dbReference type="ARBA" id="ARBA00004604"/>
    </source>
</evidence>
<gene>
    <name evidence="10" type="ORF">BP5796_07291</name>
</gene>
<dbReference type="PANTHER" id="PTHR28127">
    <property type="entry name" value="RIBOSOME ASSEMBLY PROTEIN 3"/>
    <property type="match status" value="1"/>
</dbReference>
<sequence length="137" mass="14984">MAPNVDTKPKRQKKRKSRTQVTSDGESSSDEERRETEIDSPAEQAEESVEGVRGAGSSVGLKALSDGDVQNLFTKYLMQRATIELADDLNAIRESDDFKGVSSLQLLVKALEQGNTSFTTDEQRRVVCSAAKSKDTS</sequence>
<feature type="compositionally biased region" description="Acidic residues" evidence="8">
    <location>
        <begin position="38"/>
        <end position="49"/>
    </location>
</feature>
<feature type="domain" description="Ribosome-assembly protein 3 C-terminal" evidence="9">
    <location>
        <begin position="73"/>
        <end position="119"/>
    </location>
</feature>
<dbReference type="OrthoDB" id="69550at2759"/>
<evidence type="ECO:0000256" key="1">
    <source>
        <dbReference type="ARBA" id="ARBA00003035"/>
    </source>
</evidence>
<dbReference type="GO" id="GO:0005730">
    <property type="term" value="C:nucleolus"/>
    <property type="evidence" value="ECO:0007669"/>
    <property type="project" value="UniProtKB-SubCell"/>
</dbReference>
<dbReference type="Proteomes" id="UP000256328">
    <property type="component" value="Unassembled WGS sequence"/>
</dbReference>
<evidence type="ECO:0000256" key="5">
    <source>
        <dbReference type="ARBA" id="ARBA00022517"/>
    </source>
</evidence>
<accession>A0A3D8RIH1</accession>
<keyword evidence="5" id="KW-0690">Ribosome biogenesis</keyword>
<comment type="subcellular location">
    <subcellularLocation>
        <location evidence="2">Nucleus</location>
        <location evidence="2">Nucleolus</location>
    </subcellularLocation>
</comment>
<name>A0A3D8RIH1_9HELO</name>
<dbReference type="GO" id="GO:0000027">
    <property type="term" value="P:ribosomal large subunit assembly"/>
    <property type="evidence" value="ECO:0007669"/>
    <property type="project" value="TreeGrafter"/>
</dbReference>
<organism evidence="10 11">
    <name type="scientific">Coleophoma crateriformis</name>
    <dbReference type="NCBI Taxonomy" id="565419"/>
    <lineage>
        <taxon>Eukaryota</taxon>
        <taxon>Fungi</taxon>
        <taxon>Dikarya</taxon>
        <taxon>Ascomycota</taxon>
        <taxon>Pezizomycotina</taxon>
        <taxon>Leotiomycetes</taxon>
        <taxon>Helotiales</taxon>
        <taxon>Dermateaceae</taxon>
        <taxon>Coleophoma</taxon>
    </lineage>
</organism>
<evidence type="ECO:0000313" key="11">
    <source>
        <dbReference type="Proteomes" id="UP000256328"/>
    </source>
</evidence>
<keyword evidence="11" id="KW-1185">Reference proteome</keyword>
<evidence type="ECO:0000256" key="6">
    <source>
        <dbReference type="ARBA" id="ARBA00023242"/>
    </source>
</evidence>
<evidence type="ECO:0000259" key="9">
    <source>
        <dbReference type="Pfam" id="PF14615"/>
    </source>
</evidence>
<comment type="function">
    <text evidence="1">Required for efficient biogenesis of the 60S ribosomal subunit.</text>
</comment>
<comment type="similarity">
    <text evidence="3">Belongs to the RSA3 family.</text>
</comment>
<dbReference type="Pfam" id="PF14615">
    <property type="entry name" value="Rsa3"/>
    <property type="match status" value="1"/>
</dbReference>
<keyword evidence="6" id="KW-0539">Nucleus</keyword>
<comment type="caution">
    <text evidence="10">The sequence shown here is derived from an EMBL/GenBank/DDBJ whole genome shotgun (WGS) entry which is preliminary data.</text>
</comment>
<keyword evidence="7" id="KW-0687">Ribonucleoprotein</keyword>
<dbReference type="AlphaFoldDB" id="A0A3D8RIH1"/>
<evidence type="ECO:0000256" key="4">
    <source>
        <dbReference type="ARBA" id="ARBA00015339"/>
    </source>
</evidence>
<evidence type="ECO:0000256" key="8">
    <source>
        <dbReference type="SAM" id="MobiDB-lite"/>
    </source>
</evidence>
<feature type="region of interest" description="Disordered" evidence="8">
    <location>
        <begin position="1"/>
        <end position="62"/>
    </location>
</feature>
<reference evidence="10 11" key="1">
    <citation type="journal article" date="2018" name="IMA Fungus">
        <title>IMA Genome-F 9: Draft genome sequence of Annulohypoxylon stygium, Aspergillus mulundensis, Berkeleyomyces basicola (syn. Thielaviopsis basicola), Ceratocystis smalleyi, two Cercospora beticola strains, Coleophoma cylindrospora, Fusarium fracticaudum, Phialophora cf. hyalina, and Morchella septimelata.</title>
        <authorList>
            <person name="Wingfield B.D."/>
            <person name="Bills G.F."/>
            <person name="Dong Y."/>
            <person name="Huang W."/>
            <person name="Nel W.J."/>
            <person name="Swalarsk-Parry B.S."/>
            <person name="Vaghefi N."/>
            <person name="Wilken P.M."/>
            <person name="An Z."/>
            <person name="de Beer Z.W."/>
            <person name="De Vos L."/>
            <person name="Chen L."/>
            <person name="Duong T.A."/>
            <person name="Gao Y."/>
            <person name="Hammerbacher A."/>
            <person name="Kikkert J.R."/>
            <person name="Li Y."/>
            <person name="Li H."/>
            <person name="Li K."/>
            <person name="Li Q."/>
            <person name="Liu X."/>
            <person name="Ma X."/>
            <person name="Naidoo K."/>
            <person name="Pethybridge S.J."/>
            <person name="Sun J."/>
            <person name="Steenkamp E.T."/>
            <person name="van der Nest M.A."/>
            <person name="van Wyk S."/>
            <person name="Wingfield M.J."/>
            <person name="Xiong C."/>
            <person name="Yue Q."/>
            <person name="Zhang X."/>
        </authorList>
    </citation>
    <scope>NUCLEOTIDE SEQUENCE [LARGE SCALE GENOMIC DNA]</scope>
    <source>
        <strain evidence="10 11">BP5796</strain>
    </source>
</reference>
<proteinExistence type="inferred from homology"/>
<dbReference type="PANTHER" id="PTHR28127:SF1">
    <property type="entry name" value="RIBOSOME ASSEMBLY PROTEIN 3"/>
    <property type="match status" value="1"/>
</dbReference>
<dbReference type="GO" id="GO:0030687">
    <property type="term" value="C:preribosome, large subunit precursor"/>
    <property type="evidence" value="ECO:0007669"/>
    <property type="project" value="TreeGrafter"/>
</dbReference>
<protein>
    <recommendedName>
        <fullName evidence="4">Ribosome assembly protein 3</fullName>
    </recommendedName>
</protein>